<evidence type="ECO:0000256" key="1">
    <source>
        <dbReference type="SAM" id="MobiDB-lite"/>
    </source>
</evidence>
<proteinExistence type="evidence at transcript level"/>
<name>A0A0U2V9H5_9MAXI</name>
<feature type="region of interest" description="Disordered" evidence="1">
    <location>
        <begin position="1"/>
        <end position="25"/>
    </location>
</feature>
<evidence type="ECO:0000313" key="2">
    <source>
        <dbReference type="EMBL" id="ALS04918.1"/>
    </source>
</evidence>
<sequence length="25" mass="2761">MRVSGKPPRYQLGAYLACTDQPPPD</sequence>
<protein>
    <submittedName>
        <fullName evidence="2">Uncharacterized protein</fullName>
    </submittedName>
</protein>
<dbReference type="EMBL" id="KT755084">
    <property type="protein sequence ID" value="ALS04918.1"/>
    <property type="molecule type" value="mRNA"/>
</dbReference>
<organism evidence="2">
    <name type="scientific">Pseudodiaptomus poplesia</name>
    <dbReference type="NCBI Taxonomy" id="213370"/>
    <lineage>
        <taxon>Eukaryota</taxon>
        <taxon>Metazoa</taxon>
        <taxon>Ecdysozoa</taxon>
        <taxon>Arthropoda</taxon>
        <taxon>Crustacea</taxon>
        <taxon>Multicrustacea</taxon>
        <taxon>Hexanauplia</taxon>
        <taxon>Copepoda</taxon>
        <taxon>Calanoida</taxon>
        <taxon>Pseudodiaptomidae</taxon>
        <taxon>Pseudodiaptomus</taxon>
    </lineage>
</organism>
<accession>A0A0U2V9H5</accession>
<reference evidence="2" key="1">
    <citation type="journal article" date="2015" name="Sci. Rep.">
        <title>Spliced leader RNA trans-splicing discovered in copepods.</title>
        <authorList>
            <person name="Yang F."/>
            <person name="Xu D."/>
            <person name="Zhuang Y."/>
            <person name="Yi X."/>
            <person name="Huang Y."/>
            <person name="Chen H."/>
            <person name="Lin S."/>
            <person name="Campbell D.A."/>
            <person name="Sturm N.R."/>
            <person name="Liu G."/>
            <person name="Zhang H."/>
        </authorList>
    </citation>
    <scope>NUCLEOTIDE SEQUENCE</scope>
</reference>
<dbReference type="AlphaFoldDB" id="A0A0U2V9H5"/>